<evidence type="ECO:0000259" key="2">
    <source>
        <dbReference type="Pfam" id="PF01232"/>
    </source>
</evidence>
<feature type="domain" description="Mannitol dehydrogenase C-terminal" evidence="3">
    <location>
        <begin position="234"/>
        <end position="380"/>
    </location>
</feature>
<dbReference type="EMBL" id="CP019312">
    <property type="protein sequence ID" value="APX12934.1"/>
    <property type="molecule type" value="Genomic_DNA"/>
</dbReference>
<evidence type="ECO:0000313" key="4">
    <source>
        <dbReference type="EMBL" id="APX12934.1"/>
    </source>
</evidence>
<protein>
    <recommendedName>
        <fullName evidence="6">Mannitol dehydrogenase</fullName>
    </recommendedName>
</protein>
<dbReference type="Pfam" id="PF08125">
    <property type="entry name" value="Mannitol_dh_C"/>
    <property type="match status" value="1"/>
</dbReference>
<dbReference type="PANTHER" id="PTHR43362:SF1">
    <property type="entry name" value="MANNITOL DEHYDROGENASE 2-RELATED"/>
    <property type="match status" value="1"/>
</dbReference>
<evidence type="ECO:0000313" key="5">
    <source>
        <dbReference type="Proteomes" id="UP000186336"/>
    </source>
</evidence>
<proteinExistence type="predicted"/>
<dbReference type="Proteomes" id="UP000186336">
    <property type="component" value="Chromosome"/>
</dbReference>
<dbReference type="InterPro" id="IPR013118">
    <property type="entry name" value="Mannitol_DH_C"/>
</dbReference>
<name>A0A1P8MXY9_9RHOB</name>
<sequence>MPHILHLGVGNFFRAHAAAYTQDVTGWDVTGVSFRSATIRDGLAAQNFAYSLVIKDANGTQVKPITCLTNMLVAPEDPDAVIASIVSDRFDLITLTVTEKAYHLDTTGLLDLSAPEVKADLAGGGQTVVGSLARGLARRTTPVTVLSCDNLPENGQKLEQAVRRFAQKAGVRLNGNATFPSCMVDRITPATTDAIRQEANDPMAVPTETFTEWVIEDRFAARRPDWPGVQWVDDVAPHEMRKLRMLNGAHSYLAYAGTLRGHTYVHEAIADADLRAMTAALMQEAAETLPDSVQGQTATYAKALIQRFENPNLHHRLRQIAMDGSQKLPIRILSTLADRRGKHSPALSAAIDAWVAFVRGEVSDGRALDDPDADRLVAACTSANPDGALLDLIGA</sequence>
<reference evidence="4 5" key="1">
    <citation type="submission" date="2017-01" db="EMBL/GenBank/DDBJ databases">
        <title>Complete genome of Tateyamaria omphalii DOK1-4 isolated from seawater in Dokdo.</title>
        <authorList>
            <person name="Kim J.H."/>
            <person name="Chi W.-J."/>
        </authorList>
    </citation>
    <scope>NUCLEOTIDE SEQUENCE [LARGE SCALE GENOMIC DNA]</scope>
    <source>
        <strain evidence="4 5">DOK1-4</strain>
    </source>
</reference>
<dbReference type="InterPro" id="IPR036291">
    <property type="entry name" value="NAD(P)-bd_dom_sf"/>
</dbReference>
<dbReference type="SUPFAM" id="SSF51735">
    <property type="entry name" value="NAD(P)-binding Rossmann-fold domains"/>
    <property type="match status" value="1"/>
</dbReference>
<dbReference type="InterPro" id="IPR013328">
    <property type="entry name" value="6PGD_dom2"/>
</dbReference>
<evidence type="ECO:0000256" key="1">
    <source>
        <dbReference type="ARBA" id="ARBA00023002"/>
    </source>
</evidence>
<dbReference type="PRINTS" id="PR00084">
    <property type="entry name" value="MTLDHDRGNASE"/>
</dbReference>
<dbReference type="OrthoDB" id="271711at2"/>
<keyword evidence="1" id="KW-0560">Oxidoreductase</keyword>
<dbReference type="GO" id="GO:0016616">
    <property type="term" value="F:oxidoreductase activity, acting on the CH-OH group of donors, NAD or NADP as acceptor"/>
    <property type="evidence" value="ECO:0007669"/>
    <property type="project" value="TreeGrafter"/>
</dbReference>
<dbReference type="STRING" id="299262.BWR18_15525"/>
<feature type="domain" description="Mannitol dehydrogenase N-terminal" evidence="2">
    <location>
        <begin position="3"/>
        <end position="227"/>
    </location>
</feature>
<dbReference type="InterPro" id="IPR000669">
    <property type="entry name" value="Mannitol_DH"/>
</dbReference>
<dbReference type="RefSeq" id="WP_076629355.1">
    <property type="nucleotide sequence ID" value="NZ_CP019312.1"/>
</dbReference>
<dbReference type="SUPFAM" id="SSF48179">
    <property type="entry name" value="6-phosphogluconate dehydrogenase C-terminal domain-like"/>
    <property type="match status" value="1"/>
</dbReference>
<dbReference type="Gene3D" id="1.10.1040.10">
    <property type="entry name" value="N-(1-d-carboxylethyl)-l-norvaline Dehydrogenase, domain 2"/>
    <property type="match status" value="1"/>
</dbReference>
<dbReference type="AlphaFoldDB" id="A0A1P8MXY9"/>
<accession>A0A1P8MXY9</accession>
<dbReference type="KEGG" id="tom:BWR18_15525"/>
<dbReference type="Gene3D" id="3.40.50.720">
    <property type="entry name" value="NAD(P)-binding Rossmann-like Domain"/>
    <property type="match status" value="1"/>
</dbReference>
<evidence type="ECO:0008006" key="6">
    <source>
        <dbReference type="Google" id="ProtNLM"/>
    </source>
</evidence>
<dbReference type="Pfam" id="PF01232">
    <property type="entry name" value="Mannitol_dh"/>
    <property type="match status" value="1"/>
</dbReference>
<dbReference type="PANTHER" id="PTHR43362">
    <property type="entry name" value="MANNITOL DEHYDROGENASE DSF1-RELATED"/>
    <property type="match status" value="1"/>
</dbReference>
<evidence type="ECO:0000259" key="3">
    <source>
        <dbReference type="Pfam" id="PF08125"/>
    </source>
</evidence>
<keyword evidence="5" id="KW-1185">Reference proteome</keyword>
<dbReference type="InterPro" id="IPR013131">
    <property type="entry name" value="Mannitol_DH_N"/>
</dbReference>
<organism evidence="4 5">
    <name type="scientific">Tateyamaria omphalii</name>
    <dbReference type="NCBI Taxonomy" id="299262"/>
    <lineage>
        <taxon>Bacteria</taxon>
        <taxon>Pseudomonadati</taxon>
        <taxon>Pseudomonadota</taxon>
        <taxon>Alphaproteobacteria</taxon>
        <taxon>Rhodobacterales</taxon>
        <taxon>Roseobacteraceae</taxon>
        <taxon>Tateyamaria</taxon>
    </lineage>
</organism>
<dbReference type="InterPro" id="IPR050988">
    <property type="entry name" value="Mannitol_DH/Oxidoreductase"/>
</dbReference>
<dbReference type="InterPro" id="IPR008927">
    <property type="entry name" value="6-PGluconate_DH-like_C_sf"/>
</dbReference>
<gene>
    <name evidence="4" type="ORF">BWR18_15525</name>
</gene>